<name>A0A182I7G8_ANOAR</name>
<dbReference type="Proteomes" id="UP000075840">
    <property type="component" value="Unassembled WGS sequence"/>
</dbReference>
<dbReference type="EMBL" id="APCN01003396">
    <property type="status" value="NOT_ANNOTATED_CDS"/>
    <property type="molecule type" value="Genomic_DNA"/>
</dbReference>
<accession>A0A182I7G8</accession>
<evidence type="ECO:0000313" key="1">
    <source>
        <dbReference type="EnsemblMetazoa" id="AARA009522-PA"/>
    </source>
</evidence>
<dbReference type="PANTHER" id="PTHR21112:SF0">
    <property type="entry name" value="CHEMOSENSORY PROTEIN A 29A-RELATED"/>
    <property type="match status" value="1"/>
</dbReference>
<dbReference type="PANTHER" id="PTHR21112">
    <property type="entry name" value="CHEMOSENSORY PROTEIN A 29A-RELATED"/>
    <property type="match status" value="1"/>
</dbReference>
<evidence type="ECO:0000313" key="2">
    <source>
        <dbReference type="Proteomes" id="UP000075840"/>
    </source>
</evidence>
<reference evidence="1" key="1">
    <citation type="submission" date="2022-08" db="UniProtKB">
        <authorList>
            <consortium name="EnsemblMetazoa"/>
        </authorList>
    </citation>
    <scope>IDENTIFICATION</scope>
    <source>
        <strain evidence="1">Dongola</strain>
    </source>
</reference>
<sequence length="654" mass="75603">MFVSWRAILPSFVIMATTINCLVILFEQFEQFNGFEMVDMKLRVRKFNRTMTTLNGTIFVRQPIGNNIVFHTDLFHSRLGNQQFNHYPAKLPTCGFCDFFDNLHNTYEEHISDIVNVPRFKECPVQVREAHFLDKPFPSNVLPPVCPTGLWKIVISGRLDDEEKLNYHMVLKYRLLLLAASILATVAIQANFERLEQPSGKEYVDYNLRVRKFNRTAATLNGTISINQVMDNTMIFDSDVFLSRLGNQQFLHSPLHLPSTGMCELVDHVREEYPLLLEGIENFPQSGECPISVRTVYVKDKMFPPEILPTPMSAGLWKIIFSSKANEKMIFELGSFERFEQFLGQEYIDFDLRVRKFNRTTMTLNGTIYINKRIDDTIQFSSNIFLSRLGNQQFQHYPMHLPTQGLCEMIQHVHDEYTSAIEDIVNVPSASECPIEKRAMYVRDKIVPMDVIPDSLSSGLWKLVISGELNDTIVIRFMQFILLCFMAVCAQQAIATLKASYERFEQFLGHEYIDFDLRVRKFNRTTMTLNGTINVNQPIDDTIQFSSDVFLSRLGNQQFQHYPQHLPTSGICEFIDHLHEEYPAIIADIVSIPDHKECPVSERAMHVVDMVFPSDILPESLSSGLWKMVITGMIDETVVIRYMFSIRLTDDYMR</sequence>
<protein>
    <submittedName>
        <fullName evidence="1">Uncharacterized protein</fullName>
    </submittedName>
</protein>
<dbReference type="VEuPathDB" id="VectorBase:AARA009522"/>
<dbReference type="VEuPathDB" id="VectorBase:AARA21_005370"/>
<dbReference type="AlphaFoldDB" id="A0A182I7G8"/>
<proteinExistence type="predicted"/>
<dbReference type="VEuPathDB" id="VectorBase:AARA21_015645"/>
<organism evidence="1 2">
    <name type="scientific">Anopheles arabiensis</name>
    <name type="common">Mosquito</name>
    <dbReference type="NCBI Taxonomy" id="7173"/>
    <lineage>
        <taxon>Eukaryota</taxon>
        <taxon>Metazoa</taxon>
        <taxon>Ecdysozoa</taxon>
        <taxon>Arthropoda</taxon>
        <taxon>Hexapoda</taxon>
        <taxon>Insecta</taxon>
        <taxon>Pterygota</taxon>
        <taxon>Neoptera</taxon>
        <taxon>Endopterygota</taxon>
        <taxon>Diptera</taxon>
        <taxon>Nematocera</taxon>
        <taxon>Culicoidea</taxon>
        <taxon>Culicidae</taxon>
        <taxon>Anophelinae</taxon>
        <taxon>Anopheles</taxon>
    </lineage>
</organism>
<keyword evidence="2" id="KW-1185">Reference proteome</keyword>
<dbReference type="EnsemblMetazoa" id="AARA009522-RA">
    <property type="protein sequence ID" value="AARA009522-PA"/>
    <property type="gene ID" value="AARA009522"/>
</dbReference>